<comment type="caution">
    <text evidence="1">The sequence shown here is derived from an EMBL/GenBank/DDBJ whole genome shotgun (WGS) entry which is preliminary data.</text>
</comment>
<organism evidence="1">
    <name type="scientific">marine sediment metagenome</name>
    <dbReference type="NCBI Taxonomy" id="412755"/>
    <lineage>
        <taxon>unclassified sequences</taxon>
        <taxon>metagenomes</taxon>
        <taxon>ecological metagenomes</taxon>
    </lineage>
</organism>
<sequence length="73" mass="8253">MLNWLRRLLRKWLVRSSGPITLSEIGIQVMLTDKVILPSVSEEIGRLMGESLVGHPYDECEKRGCDKLNAADN</sequence>
<gene>
    <name evidence="1" type="ORF">LCGC14_2085840</name>
</gene>
<accession>A0A0F9GSK0</accession>
<protein>
    <submittedName>
        <fullName evidence="1">Uncharacterized protein</fullName>
    </submittedName>
</protein>
<name>A0A0F9GSK0_9ZZZZ</name>
<dbReference type="EMBL" id="LAZR01025299">
    <property type="protein sequence ID" value="KKL72345.1"/>
    <property type="molecule type" value="Genomic_DNA"/>
</dbReference>
<proteinExistence type="predicted"/>
<dbReference type="AlphaFoldDB" id="A0A0F9GSK0"/>
<reference evidence="1" key="1">
    <citation type="journal article" date="2015" name="Nature">
        <title>Complex archaea that bridge the gap between prokaryotes and eukaryotes.</title>
        <authorList>
            <person name="Spang A."/>
            <person name="Saw J.H."/>
            <person name="Jorgensen S.L."/>
            <person name="Zaremba-Niedzwiedzka K."/>
            <person name="Martijn J."/>
            <person name="Lind A.E."/>
            <person name="van Eijk R."/>
            <person name="Schleper C."/>
            <person name="Guy L."/>
            <person name="Ettema T.J."/>
        </authorList>
    </citation>
    <scope>NUCLEOTIDE SEQUENCE</scope>
</reference>
<evidence type="ECO:0000313" key="1">
    <source>
        <dbReference type="EMBL" id="KKL72345.1"/>
    </source>
</evidence>